<protein>
    <submittedName>
        <fullName evidence="3">Uncharacterized protein</fullName>
    </submittedName>
</protein>
<dbReference type="HOGENOM" id="CLU_2360399_0_0_1"/>
<evidence type="ECO:0000313" key="4">
    <source>
        <dbReference type="Proteomes" id="UP000019376"/>
    </source>
</evidence>
<feature type="transmembrane region" description="Helical" evidence="2">
    <location>
        <begin position="48"/>
        <end position="67"/>
    </location>
</feature>
<evidence type="ECO:0000313" key="3">
    <source>
        <dbReference type="EMBL" id="EPS27817.1"/>
    </source>
</evidence>
<feature type="region of interest" description="Disordered" evidence="1">
    <location>
        <begin position="73"/>
        <end position="96"/>
    </location>
</feature>
<keyword evidence="2" id="KW-1133">Transmembrane helix</keyword>
<dbReference type="Proteomes" id="UP000019376">
    <property type="component" value="Unassembled WGS sequence"/>
</dbReference>
<name>S8B0H9_PENO1</name>
<dbReference type="STRING" id="933388.S8B0H9"/>
<evidence type="ECO:0000256" key="2">
    <source>
        <dbReference type="SAM" id="Phobius"/>
    </source>
</evidence>
<reference evidence="3 4" key="1">
    <citation type="journal article" date="2013" name="PLoS ONE">
        <title>Genomic and secretomic analyses reveal unique features of the lignocellulolytic enzyme system of Penicillium decumbens.</title>
        <authorList>
            <person name="Liu G."/>
            <person name="Zhang L."/>
            <person name="Wei X."/>
            <person name="Zou G."/>
            <person name="Qin Y."/>
            <person name="Ma L."/>
            <person name="Li J."/>
            <person name="Zheng H."/>
            <person name="Wang S."/>
            <person name="Wang C."/>
            <person name="Xun L."/>
            <person name="Zhao G.-P."/>
            <person name="Zhou Z."/>
            <person name="Qu Y."/>
        </authorList>
    </citation>
    <scope>NUCLEOTIDE SEQUENCE [LARGE SCALE GENOMIC DNA]</scope>
    <source>
        <strain evidence="4">114-2 / CGMCC 5302</strain>
    </source>
</reference>
<keyword evidence="2" id="KW-0472">Membrane</keyword>
<proteinExistence type="predicted"/>
<feature type="compositionally biased region" description="Basic and acidic residues" evidence="1">
    <location>
        <begin position="73"/>
        <end position="84"/>
    </location>
</feature>
<dbReference type="AlphaFoldDB" id="S8B0H9"/>
<dbReference type="EMBL" id="KB644410">
    <property type="protein sequence ID" value="EPS27817.1"/>
    <property type="molecule type" value="Genomic_DNA"/>
</dbReference>
<keyword evidence="2" id="KW-0812">Transmembrane</keyword>
<keyword evidence="4" id="KW-1185">Reference proteome</keyword>
<accession>S8B0H9</accession>
<sequence length="96" mass="10586">MTDLSHPPCSSYRARLLRKGATGFLQHILVNEKELVLKIYDRAGTSCFWLPVAACCVGFVAALGLNWNSVMEKEKERDEEKKGSGSESKPISGART</sequence>
<evidence type="ECO:0000256" key="1">
    <source>
        <dbReference type="SAM" id="MobiDB-lite"/>
    </source>
</evidence>
<organism evidence="3 4">
    <name type="scientific">Penicillium oxalicum (strain 114-2 / CGMCC 5302)</name>
    <name type="common">Penicillium decumbens</name>
    <dbReference type="NCBI Taxonomy" id="933388"/>
    <lineage>
        <taxon>Eukaryota</taxon>
        <taxon>Fungi</taxon>
        <taxon>Dikarya</taxon>
        <taxon>Ascomycota</taxon>
        <taxon>Pezizomycotina</taxon>
        <taxon>Eurotiomycetes</taxon>
        <taxon>Eurotiomycetidae</taxon>
        <taxon>Eurotiales</taxon>
        <taxon>Aspergillaceae</taxon>
        <taxon>Penicillium</taxon>
    </lineage>
</organism>
<gene>
    <name evidence="3" type="ORF">PDE_02761</name>
</gene>